<dbReference type="EMBL" id="NOJY02000017">
    <property type="protein sequence ID" value="RDY27011.1"/>
    <property type="molecule type" value="Genomic_DNA"/>
</dbReference>
<reference evidence="5 6" key="1">
    <citation type="journal article" date="2017" name="Genome Announc.">
        <title>Draft Genome Sequence of Romboutsia weinsteinii sp. nov. Strain CCRI-19649(T) Isolated from Surface Water.</title>
        <authorList>
            <person name="Maheux A.F."/>
            <person name="Boudreau D.K."/>
            <person name="Berube E."/>
            <person name="Boissinot M."/>
            <person name="Cantin P."/>
            <person name="Raymond F."/>
            <person name="Corbeil J."/>
            <person name="Omar R.F."/>
            <person name="Bergeron M.G."/>
        </authorList>
    </citation>
    <scope>NUCLEOTIDE SEQUENCE [LARGE SCALE GENOMIC DNA]</scope>
    <source>
        <strain evidence="5 6">CCRI-19649</strain>
    </source>
</reference>
<dbReference type="GO" id="GO:0051015">
    <property type="term" value="F:actin filament binding"/>
    <property type="evidence" value="ECO:0007669"/>
    <property type="project" value="InterPro"/>
</dbReference>
<organism evidence="5 6">
    <name type="scientific">Romboutsia weinsteinii</name>
    <dbReference type="NCBI Taxonomy" id="2020949"/>
    <lineage>
        <taxon>Bacteria</taxon>
        <taxon>Bacillati</taxon>
        <taxon>Bacillota</taxon>
        <taxon>Clostridia</taxon>
        <taxon>Peptostreptococcales</taxon>
        <taxon>Peptostreptococcaceae</taxon>
        <taxon>Romboutsia</taxon>
    </lineage>
</organism>
<keyword evidence="6" id="KW-1185">Reference proteome</keyword>
<sequence>MFIECDNKGAYMNRNRKMMMDETLPKTPVFPDTTQIMDEKIDSLVVQIKSLYNNKYVEIGLDEFFYAITENPMTAKIFSLIILEDNNVMIRLHGARFLRVDQNGNLTVDLFNQGAAIFKLQEVDESSYAILAPNGSFIGVRDSDSRLVANQSNPNSSTVFKFRKVYHY</sequence>
<dbReference type="AlphaFoldDB" id="A0A371J2H8"/>
<evidence type="ECO:0000259" key="4">
    <source>
        <dbReference type="Pfam" id="PF06268"/>
    </source>
</evidence>
<evidence type="ECO:0000313" key="6">
    <source>
        <dbReference type="Proteomes" id="UP000215694"/>
    </source>
</evidence>
<dbReference type="GO" id="GO:0005737">
    <property type="term" value="C:cytoplasm"/>
    <property type="evidence" value="ECO:0007669"/>
    <property type="project" value="UniProtKB-SubCell"/>
</dbReference>
<evidence type="ECO:0000256" key="1">
    <source>
        <dbReference type="ARBA" id="ARBA00004496"/>
    </source>
</evidence>
<proteinExistence type="predicted"/>
<evidence type="ECO:0000256" key="2">
    <source>
        <dbReference type="ARBA" id="ARBA00022490"/>
    </source>
</evidence>
<dbReference type="Gene3D" id="2.80.10.50">
    <property type="match status" value="1"/>
</dbReference>
<protein>
    <recommendedName>
        <fullName evidence="4">Fascin-like domain-containing protein</fullName>
    </recommendedName>
</protein>
<keyword evidence="2" id="KW-0963">Cytoplasm</keyword>
<gene>
    <name evidence="5" type="ORF">CHL78_011115</name>
</gene>
<comment type="subcellular location">
    <subcellularLocation>
        <location evidence="1">Cytoplasm</location>
    </subcellularLocation>
</comment>
<dbReference type="CDD" id="cd00257">
    <property type="entry name" value="beta-trefoil_FSCN-like"/>
    <property type="match status" value="1"/>
</dbReference>
<dbReference type="InterPro" id="IPR022768">
    <property type="entry name" value="Fascin-like_dom"/>
</dbReference>
<dbReference type="Proteomes" id="UP000215694">
    <property type="component" value="Unassembled WGS sequence"/>
</dbReference>
<comment type="caution">
    <text evidence="5">The sequence shown here is derived from an EMBL/GenBank/DDBJ whole genome shotgun (WGS) entry which is preliminary data.</text>
</comment>
<dbReference type="GO" id="GO:0030674">
    <property type="term" value="F:protein-macromolecule adaptor activity"/>
    <property type="evidence" value="ECO:0007669"/>
    <property type="project" value="InterPro"/>
</dbReference>
<accession>A0A371J2H8</accession>
<dbReference type="Pfam" id="PF06268">
    <property type="entry name" value="Fascin"/>
    <property type="match status" value="1"/>
</dbReference>
<evidence type="ECO:0000256" key="3">
    <source>
        <dbReference type="ARBA" id="ARBA00023203"/>
    </source>
</evidence>
<feature type="domain" description="Fascin-like" evidence="4">
    <location>
        <begin position="71"/>
        <end position="161"/>
    </location>
</feature>
<keyword evidence="3" id="KW-0009">Actin-binding</keyword>
<dbReference type="InterPro" id="IPR008999">
    <property type="entry name" value="Actin-crosslinking"/>
</dbReference>
<evidence type="ECO:0000313" key="5">
    <source>
        <dbReference type="EMBL" id="RDY27011.1"/>
    </source>
</evidence>
<dbReference type="SUPFAM" id="SSF50405">
    <property type="entry name" value="Actin-crosslinking proteins"/>
    <property type="match status" value="1"/>
</dbReference>
<name>A0A371J2H8_9FIRM</name>